<gene>
    <name evidence="2" type="ORF">KSZ_72090</name>
</gene>
<comment type="caution">
    <text evidence="2">The sequence shown here is derived from an EMBL/GenBank/DDBJ whole genome shotgun (WGS) entry which is preliminary data.</text>
</comment>
<feature type="compositionally biased region" description="Basic and acidic residues" evidence="1">
    <location>
        <begin position="22"/>
        <end position="39"/>
    </location>
</feature>
<proteinExistence type="predicted"/>
<evidence type="ECO:0000313" key="2">
    <source>
        <dbReference type="EMBL" id="GHO89203.1"/>
    </source>
</evidence>
<organism evidence="2 3">
    <name type="scientific">Dictyobacter formicarum</name>
    <dbReference type="NCBI Taxonomy" id="2778368"/>
    <lineage>
        <taxon>Bacteria</taxon>
        <taxon>Bacillati</taxon>
        <taxon>Chloroflexota</taxon>
        <taxon>Ktedonobacteria</taxon>
        <taxon>Ktedonobacterales</taxon>
        <taxon>Dictyobacteraceae</taxon>
        <taxon>Dictyobacter</taxon>
    </lineage>
</organism>
<reference evidence="2 3" key="1">
    <citation type="journal article" date="2021" name="Int. J. Syst. Evol. Microbiol.">
        <title>Reticulibacter mediterranei gen. nov., sp. nov., within the new family Reticulibacteraceae fam. nov., and Ktedonospora formicarum gen. nov., sp. nov., Ktedonobacter robiniae sp. nov., Dictyobacter formicarum sp. nov. and Dictyobacter arantiisoli sp. nov., belonging to the class Ktedonobacteria.</title>
        <authorList>
            <person name="Yabe S."/>
            <person name="Zheng Y."/>
            <person name="Wang C.M."/>
            <person name="Sakai Y."/>
            <person name="Abe K."/>
            <person name="Yokota A."/>
            <person name="Donadio S."/>
            <person name="Cavaletti L."/>
            <person name="Monciardini P."/>
        </authorList>
    </citation>
    <scope>NUCLEOTIDE SEQUENCE [LARGE SCALE GENOMIC DNA]</scope>
    <source>
        <strain evidence="2 3">SOSP1-9</strain>
    </source>
</reference>
<accession>A0ABQ3VTQ8</accession>
<evidence type="ECO:0000256" key="1">
    <source>
        <dbReference type="SAM" id="MobiDB-lite"/>
    </source>
</evidence>
<dbReference type="EMBL" id="BNJJ01000033">
    <property type="protein sequence ID" value="GHO89203.1"/>
    <property type="molecule type" value="Genomic_DNA"/>
</dbReference>
<dbReference type="Proteomes" id="UP000635565">
    <property type="component" value="Unassembled WGS sequence"/>
</dbReference>
<feature type="region of interest" description="Disordered" evidence="1">
    <location>
        <begin position="22"/>
        <end position="69"/>
    </location>
</feature>
<name>A0ABQ3VTQ8_9CHLR</name>
<sequence length="69" mass="7697">MLSIEHKSEFVEKLDAILAKLEERKEEKDGDNPEKERRSAYPAHAPGTTASVQGNRAGKGSGREGHWEH</sequence>
<evidence type="ECO:0000313" key="3">
    <source>
        <dbReference type="Proteomes" id="UP000635565"/>
    </source>
</evidence>
<protein>
    <submittedName>
        <fullName evidence="2">Uncharacterized protein</fullName>
    </submittedName>
</protein>
<keyword evidence="3" id="KW-1185">Reference proteome</keyword>